<proteinExistence type="predicted"/>
<evidence type="ECO:0000256" key="2">
    <source>
        <dbReference type="ARBA" id="ARBA00022801"/>
    </source>
</evidence>
<dbReference type="SUPFAM" id="SSF53098">
    <property type="entry name" value="Ribonuclease H-like"/>
    <property type="match status" value="1"/>
</dbReference>
<evidence type="ECO:0000259" key="6">
    <source>
        <dbReference type="SMART" id="SM00382"/>
    </source>
</evidence>
<feature type="domain" description="AAA+ ATPase" evidence="6">
    <location>
        <begin position="790"/>
        <end position="1141"/>
    </location>
</feature>
<feature type="region of interest" description="Disordered" evidence="5">
    <location>
        <begin position="128"/>
        <end position="151"/>
    </location>
</feature>
<gene>
    <name evidence="7" type="ORF">H4W79_002687</name>
</gene>
<dbReference type="InterPro" id="IPR027417">
    <property type="entry name" value="P-loop_NTPase"/>
</dbReference>
<name>A0ABR9HHI3_9ACTN</name>
<sequence>MFRTTTGWVVSPTDLVDTLECDHRTALKSALAAHLPGAPRPEDIDPLVARHGELHEQAELQRLSTLFGDDLVRIEAPTADDHSLARAAHATAQAMAAAAPVIYQASFHHPLNPHVAFHGRADFLIRSDLDPTTGQPHPHTPTPFTYEPWDTKLARRPGPSAVVQLTAYAQAVAVLHGHTPQHMHLLTGDQHTHTLPTAEFTPILTTLTQRLLDHLAREPALPTPTWGQPRPLCESCGYNTWCSQGRTAARHLSLVAGLRTDQAAKLTDAGLDTIDALARATDQDRPATLPSRSFDQLRAQAALQVHQDTTRTPANPQGQVTAEVFAPDGLASLPAPSPGDLFFDMEGYPYHSRQGERGLEYLFGATTQDTDGTETFHAFWAHDRTQEKKALEDFVDLATARIDTDEGAHVYHYASYEVDRLKLLSSEFNTREEEVDRLLRENRLVDLYTVVRKSLRVSQRSYSIKYLEPLYLDTARGGGVTTAASSIDAYAAYLSAREEGDTRTAARILDDIAAYNRDDCHSTARLRDWLEDQRTCQGITDRPLIQFELTEDEAERARKRAEKNARHTALTQPLLEQVPEQPGERTEQDRPRAALASLIGYYQRENTPPWREHFQRQNAPLQDLETDSNCAVPWQVHAGEWTEPTGRQKKARREIAMRLDRAHPNPFTTGESVHLLHPGAPGQGAATRPAKVLKAEPDTLTLLETADPDDLPSRTPLAVLPGSPVDPKPKDGALETVARTAVDHLPDWPHHPGLDALRRTPPRLNPPGPLPAPADGDLISAAITAVDRLDHSYLAVQGPPGAGKTYLAAQLITHLIKEGRSVGVCSTGHKAVENVMAAALRAADHQGLHIEAAKRPRGGKKDPDAPWQQPSTQQALANWRTKRTTQGQPVLIGGTAWGMSGADTLADPLDVLIIDEAGQFALADTLAVSAGAHNLVLLGDPQQLPQVVQGVHSEGADASALQHLMGTEAIIDPALGYFLDQTRRMHPAVCAPVSDLSYQGRLQAHPSTTQRHLSPLAPGVYAHPVTHTGRTTHSPEEVQAVVEAARTLLTQQVTLDPGQGPRPLTGTDILVVAPYNLQVRTLRQALAHAQQHTPALAGVRVGTVDKFQGQEAAAVICSMTTSDAAETSRGPSFVLDRNRLNVALSRAQLLALVVHSPDLLTTAPRTIDELRLLASFTGLVTRARPWPDR</sequence>
<dbReference type="SUPFAM" id="SSF52540">
    <property type="entry name" value="P-loop containing nucleoside triphosphate hydrolases"/>
    <property type="match status" value="1"/>
</dbReference>
<evidence type="ECO:0000313" key="7">
    <source>
        <dbReference type="EMBL" id="MBE1458473.1"/>
    </source>
</evidence>
<dbReference type="InterPro" id="IPR019993">
    <property type="entry name" value="RecB_nuclease_TM0106_put"/>
</dbReference>
<organism evidence="7 8">
    <name type="scientific">Nocardiopsis terrae</name>
    <dbReference type="NCBI Taxonomy" id="372655"/>
    <lineage>
        <taxon>Bacteria</taxon>
        <taxon>Bacillati</taxon>
        <taxon>Actinomycetota</taxon>
        <taxon>Actinomycetes</taxon>
        <taxon>Streptosporangiales</taxon>
        <taxon>Nocardiopsidaceae</taxon>
        <taxon>Nocardiopsis</taxon>
    </lineage>
</organism>
<dbReference type="SMART" id="SM00382">
    <property type="entry name" value="AAA"/>
    <property type="match status" value="1"/>
</dbReference>
<dbReference type="RefSeq" id="WP_191269679.1">
    <property type="nucleotide sequence ID" value="NZ_BMXJ01000003.1"/>
</dbReference>
<keyword evidence="2" id="KW-0378">Hydrolase</keyword>
<dbReference type="InterPro" id="IPR050534">
    <property type="entry name" value="Coronavir_polyprotein_1ab"/>
</dbReference>
<evidence type="ECO:0000313" key="8">
    <source>
        <dbReference type="Proteomes" id="UP000598217"/>
    </source>
</evidence>
<dbReference type="CDD" id="cd18808">
    <property type="entry name" value="SF1_C_Upf1"/>
    <property type="match status" value="1"/>
</dbReference>
<feature type="region of interest" description="Disordered" evidence="5">
    <location>
        <begin position="703"/>
        <end position="730"/>
    </location>
</feature>
<dbReference type="Pfam" id="PF13482">
    <property type="entry name" value="RNase_H_2"/>
    <property type="match status" value="1"/>
</dbReference>
<protein>
    <recommendedName>
        <fullName evidence="6">AAA+ ATPase domain-containing protein</fullName>
    </recommendedName>
</protein>
<evidence type="ECO:0000256" key="4">
    <source>
        <dbReference type="ARBA" id="ARBA00022840"/>
    </source>
</evidence>
<feature type="compositionally biased region" description="Low complexity" evidence="5">
    <location>
        <begin position="131"/>
        <end position="145"/>
    </location>
</feature>
<evidence type="ECO:0000256" key="5">
    <source>
        <dbReference type="SAM" id="MobiDB-lite"/>
    </source>
</evidence>
<dbReference type="NCBIfam" id="TIGR03491">
    <property type="entry name" value="TM0106 family RecB-like putative nuclease"/>
    <property type="match status" value="1"/>
</dbReference>
<dbReference type="InterPro" id="IPR041679">
    <property type="entry name" value="DNA2/NAM7-like_C"/>
</dbReference>
<dbReference type="InterPro" id="IPR012337">
    <property type="entry name" value="RNaseH-like_sf"/>
</dbReference>
<comment type="caution">
    <text evidence="7">The sequence shown here is derived from an EMBL/GenBank/DDBJ whole genome shotgun (WGS) entry which is preliminary data.</text>
</comment>
<dbReference type="InterPro" id="IPR003593">
    <property type="entry name" value="AAA+_ATPase"/>
</dbReference>
<accession>A0ABR9HHI3</accession>
<keyword evidence="8" id="KW-1185">Reference proteome</keyword>
<dbReference type="InterPro" id="IPR038720">
    <property type="entry name" value="YprB_RNase_H-like_dom"/>
</dbReference>
<dbReference type="InterPro" id="IPR047187">
    <property type="entry name" value="SF1_C_Upf1"/>
</dbReference>
<dbReference type="EMBL" id="JADBDY010000001">
    <property type="protein sequence ID" value="MBE1458473.1"/>
    <property type="molecule type" value="Genomic_DNA"/>
</dbReference>
<dbReference type="PANTHER" id="PTHR43788">
    <property type="entry name" value="DNA2/NAM7 HELICASE FAMILY MEMBER"/>
    <property type="match status" value="1"/>
</dbReference>
<feature type="region of interest" description="Disordered" evidence="5">
    <location>
        <begin position="556"/>
        <end position="590"/>
    </location>
</feature>
<dbReference type="Gene3D" id="3.40.50.300">
    <property type="entry name" value="P-loop containing nucleotide triphosphate hydrolases"/>
    <property type="match status" value="2"/>
</dbReference>
<keyword evidence="4" id="KW-0067">ATP-binding</keyword>
<evidence type="ECO:0000256" key="3">
    <source>
        <dbReference type="ARBA" id="ARBA00022806"/>
    </source>
</evidence>
<keyword evidence="3" id="KW-0347">Helicase</keyword>
<evidence type="ECO:0000256" key="1">
    <source>
        <dbReference type="ARBA" id="ARBA00022741"/>
    </source>
</evidence>
<dbReference type="CDD" id="cd17934">
    <property type="entry name" value="DEXXQc_Upf1-like"/>
    <property type="match status" value="1"/>
</dbReference>
<dbReference type="PANTHER" id="PTHR43788:SF8">
    <property type="entry name" value="DNA-BINDING PROTEIN SMUBP-2"/>
    <property type="match status" value="1"/>
</dbReference>
<reference evidence="7 8" key="1">
    <citation type="submission" date="2020-10" db="EMBL/GenBank/DDBJ databases">
        <title>Sequencing the genomes of 1000 actinobacteria strains.</title>
        <authorList>
            <person name="Klenk H.-P."/>
        </authorList>
    </citation>
    <scope>NUCLEOTIDE SEQUENCE [LARGE SCALE GENOMIC DNA]</scope>
    <source>
        <strain evidence="7 8">DSM 45157</strain>
    </source>
</reference>
<dbReference type="Pfam" id="PF13604">
    <property type="entry name" value="AAA_30"/>
    <property type="match status" value="1"/>
</dbReference>
<dbReference type="Proteomes" id="UP000598217">
    <property type="component" value="Unassembled WGS sequence"/>
</dbReference>
<keyword evidence="1" id="KW-0547">Nucleotide-binding</keyword>
<dbReference type="Pfam" id="PF13087">
    <property type="entry name" value="AAA_12"/>
    <property type="match status" value="1"/>
</dbReference>